<dbReference type="GeneID" id="4839599"/>
<dbReference type="HOGENOM" id="CLU_897154_0_0_1"/>
<evidence type="ECO:0000313" key="2">
    <source>
        <dbReference type="EMBL" id="ABN66932.2"/>
    </source>
</evidence>
<dbReference type="EMBL" id="CP000499">
    <property type="protein sequence ID" value="ABN66932.2"/>
    <property type="molecule type" value="Genomic_DNA"/>
</dbReference>
<dbReference type="GO" id="GO:0070692">
    <property type="term" value="C:CTDK-1 complex"/>
    <property type="evidence" value="ECO:0007669"/>
    <property type="project" value="InterPro"/>
</dbReference>
<dbReference type="InterPro" id="IPR024638">
    <property type="entry name" value="Ctk3_N"/>
</dbReference>
<protein>
    <submittedName>
        <fullName evidence="2">CTD kinase-I gamma subunit</fullName>
    </submittedName>
</protein>
<dbReference type="InterPro" id="IPR042326">
    <property type="entry name" value="Ctk3"/>
</dbReference>
<dbReference type="InterPro" id="IPR016024">
    <property type="entry name" value="ARM-type_fold"/>
</dbReference>
<dbReference type="AlphaFoldDB" id="A3LWA0"/>
<dbReference type="STRING" id="322104.A3LWA0"/>
<dbReference type="OMA" id="YNYPYVH"/>
<accession>A3LWA0</accession>
<dbReference type="Pfam" id="PF12243">
    <property type="entry name" value="CTK3"/>
    <property type="match status" value="1"/>
</dbReference>
<dbReference type="eggNOG" id="ENOG502S1MK">
    <property type="taxonomic scope" value="Eukaryota"/>
</dbReference>
<gene>
    <name evidence="2" type="primary">CTK3</name>
    <name evidence="2" type="ORF">PICST_47244</name>
</gene>
<dbReference type="PROSITE" id="PS51391">
    <property type="entry name" value="CID"/>
    <property type="match status" value="1"/>
</dbReference>
<organism evidence="2 3">
    <name type="scientific">Scheffersomyces stipitis (strain ATCC 58785 / CBS 6054 / NBRC 10063 / NRRL Y-11545)</name>
    <name type="common">Yeast</name>
    <name type="synonym">Pichia stipitis</name>
    <dbReference type="NCBI Taxonomy" id="322104"/>
    <lineage>
        <taxon>Eukaryota</taxon>
        <taxon>Fungi</taxon>
        <taxon>Dikarya</taxon>
        <taxon>Ascomycota</taxon>
        <taxon>Saccharomycotina</taxon>
        <taxon>Pichiomycetes</taxon>
        <taxon>Debaryomycetaceae</taxon>
        <taxon>Scheffersomyces</taxon>
    </lineage>
</organism>
<dbReference type="Proteomes" id="UP000002258">
    <property type="component" value="Chromosome 5"/>
</dbReference>
<evidence type="ECO:0000259" key="1">
    <source>
        <dbReference type="PROSITE" id="PS51391"/>
    </source>
</evidence>
<dbReference type="PANTHER" id="PTHR28291">
    <property type="entry name" value="CTD KINASE SUBUNIT GAMMA"/>
    <property type="match status" value="1"/>
</dbReference>
<dbReference type="RefSeq" id="XP_001384961.2">
    <property type="nucleotide sequence ID" value="XM_001384924.1"/>
</dbReference>
<dbReference type="GO" id="GO:0032786">
    <property type="term" value="P:positive regulation of DNA-templated transcription, elongation"/>
    <property type="evidence" value="ECO:0007669"/>
    <property type="project" value="InterPro"/>
</dbReference>
<dbReference type="OrthoDB" id="21266at2759"/>
<dbReference type="InterPro" id="IPR024637">
    <property type="entry name" value="Ctk3_C"/>
</dbReference>
<dbReference type="InParanoid" id="A3LWA0"/>
<evidence type="ECO:0000313" key="3">
    <source>
        <dbReference type="Proteomes" id="UP000002258"/>
    </source>
</evidence>
<dbReference type="GO" id="GO:0016301">
    <property type="term" value="F:kinase activity"/>
    <property type="evidence" value="ECO:0007669"/>
    <property type="project" value="UniProtKB-KW"/>
</dbReference>
<dbReference type="Pfam" id="PF12350">
    <property type="entry name" value="CTK3_C"/>
    <property type="match status" value="1"/>
</dbReference>
<proteinExistence type="predicted"/>
<reference evidence="2 3" key="1">
    <citation type="journal article" date="2007" name="Nat. Biotechnol.">
        <title>Genome sequence of the lignocellulose-bioconverting and xylose-fermenting yeast Pichia stipitis.</title>
        <authorList>
            <person name="Jeffries T.W."/>
            <person name="Grigoriev I.V."/>
            <person name="Grimwood J."/>
            <person name="Laplaza J.M."/>
            <person name="Aerts A."/>
            <person name="Salamov A."/>
            <person name="Schmutz J."/>
            <person name="Lindquist E."/>
            <person name="Dehal P."/>
            <person name="Shapiro H."/>
            <person name="Jin Y.S."/>
            <person name="Passoth V."/>
            <person name="Richardson P.M."/>
        </authorList>
    </citation>
    <scope>NUCLEOTIDE SEQUENCE [LARGE SCALE GENOMIC DNA]</scope>
    <source>
        <strain evidence="3">ATCC 58785 / CBS 6054 / NBRC 10063 / NRRL Y-11545</strain>
    </source>
</reference>
<feature type="domain" description="CID" evidence="1">
    <location>
        <begin position="2"/>
        <end position="156"/>
    </location>
</feature>
<name>A3LWA0_PICST</name>
<keyword evidence="2" id="KW-0418">Kinase</keyword>
<dbReference type="KEGG" id="pic:PICST_47244"/>
<dbReference type="PANTHER" id="PTHR28291:SF1">
    <property type="entry name" value="CTD KINASE SUBUNIT GAMMA"/>
    <property type="match status" value="1"/>
</dbReference>
<dbReference type="SUPFAM" id="SSF48371">
    <property type="entry name" value="ARM repeat"/>
    <property type="match status" value="1"/>
</dbReference>
<keyword evidence="3" id="KW-1185">Reference proteome</keyword>
<sequence length="299" mass="35044">MDPFEAANQFAQILKGITPVLQSLVRAAHFALKNAESEDYLFPTIMNIFKDETVELNTKSTLFQFVEVLFNESYFFSQQPKYNYPYVQNMKEALPQILLSVLPSSNISNIHSAYTSLKHITKLFKIDCSNYIDKFDSFLLDADDIENLKKDVPFPEIDLDDEPETVDPLITTWNLLIKKKKQSQYERVRLLTKSEILDDDVPEDILFNIKEKTDKDVDKLTKKNIISRMEDDREAHKRSKETLWLVTRPPKSSYITEDEFLNHYWNKYHALDVEEDNAFLDSLDELNQVVAESYKDKQF</sequence>
<keyword evidence="2" id="KW-0808">Transferase</keyword>
<dbReference type="GO" id="GO:0045943">
    <property type="term" value="P:positive regulation of transcription by RNA polymerase I"/>
    <property type="evidence" value="ECO:0007669"/>
    <property type="project" value="TreeGrafter"/>
</dbReference>
<dbReference type="InterPro" id="IPR006569">
    <property type="entry name" value="CID_dom"/>
</dbReference>